<proteinExistence type="predicted"/>
<feature type="domain" description="HTH lacI-type" evidence="5">
    <location>
        <begin position="9"/>
        <end position="63"/>
    </location>
</feature>
<evidence type="ECO:0000313" key="7">
    <source>
        <dbReference type="Proteomes" id="UP000326202"/>
    </source>
</evidence>
<keyword evidence="1" id="KW-0678">Repressor</keyword>
<dbReference type="InterPro" id="IPR028082">
    <property type="entry name" value="Peripla_BP_I"/>
</dbReference>
<dbReference type="GO" id="GO:0003700">
    <property type="term" value="F:DNA-binding transcription factor activity"/>
    <property type="evidence" value="ECO:0007669"/>
    <property type="project" value="TreeGrafter"/>
</dbReference>
<dbReference type="PANTHER" id="PTHR30146:SF148">
    <property type="entry name" value="HTH-TYPE TRANSCRIPTIONAL REPRESSOR PURR-RELATED"/>
    <property type="match status" value="1"/>
</dbReference>
<evidence type="ECO:0000313" key="6">
    <source>
        <dbReference type="EMBL" id="QEX15625.1"/>
    </source>
</evidence>
<evidence type="ECO:0000256" key="2">
    <source>
        <dbReference type="ARBA" id="ARBA00023015"/>
    </source>
</evidence>
<dbReference type="EMBL" id="CP042906">
    <property type="protein sequence ID" value="QEX15625.1"/>
    <property type="molecule type" value="Genomic_DNA"/>
</dbReference>
<protein>
    <submittedName>
        <fullName evidence="6">LacI family transcriptional regulator</fullName>
    </submittedName>
</protein>
<dbReference type="SMART" id="SM00354">
    <property type="entry name" value="HTH_LACI"/>
    <property type="match status" value="1"/>
</dbReference>
<dbReference type="InterPro" id="IPR000843">
    <property type="entry name" value="HTH_LacI"/>
</dbReference>
<dbReference type="KEGG" id="htq:FRZ44_09120"/>
<name>A0A5J6MGM8_9PROT</name>
<reference evidence="6 7" key="1">
    <citation type="submission" date="2019-08" db="EMBL/GenBank/DDBJ databases">
        <title>Hyperibacter terrae gen. nov., sp. nov. and Hyperibacter viscosus sp. nov., two new members in the family Rhodospirillaceae isolated from the rhizosphere of Hypericum perforatum.</title>
        <authorList>
            <person name="Noviana Z."/>
        </authorList>
    </citation>
    <scope>NUCLEOTIDE SEQUENCE [LARGE SCALE GENOMIC DNA]</scope>
    <source>
        <strain evidence="6 7">R5913</strain>
    </source>
</reference>
<evidence type="ECO:0000256" key="1">
    <source>
        <dbReference type="ARBA" id="ARBA00022491"/>
    </source>
</evidence>
<dbReference type="PANTHER" id="PTHR30146">
    <property type="entry name" value="LACI-RELATED TRANSCRIPTIONAL REPRESSOR"/>
    <property type="match status" value="1"/>
</dbReference>
<dbReference type="SUPFAM" id="SSF53822">
    <property type="entry name" value="Periplasmic binding protein-like I"/>
    <property type="match status" value="1"/>
</dbReference>
<keyword evidence="7" id="KW-1185">Reference proteome</keyword>
<dbReference type="SUPFAM" id="SSF47413">
    <property type="entry name" value="lambda repressor-like DNA-binding domains"/>
    <property type="match status" value="1"/>
</dbReference>
<dbReference type="AlphaFoldDB" id="A0A5J6MGM8"/>
<dbReference type="InterPro" id="IPR010982">
    <property type="entry name" value="Lambda_DNA-bd_dom_sf"/>
</dbReference>
<dbReference type="Gene3D" id="3.40.50.2300">
    <property type="match status" value="2"/>
</dbReference>
<dbReference type="Gene3D" id="1.10.260.40">
    <property type="entry name" value="lambda repressor-like DNA-binding domains"/>
    <property type="match status" value="1"/>
</dbReference>
<evidence type="ECO:0000256" key="4">
    <source>
        <dbReference type="ARBA" id="ARBA00023163"/>
    </source>
</evidence>
<evidence type="ECO:0000259" key="5">
    <source>
        <dbReference type="PROSITE" id="PS50932"/>
    </source>
</evidence>
<organism evidence="6 7">
    <name type="scientific">Hypericibacter terrae</name>
    <dbReference type="NCBI Taxonomy" id="2602015"/>
    <lineage>
        <taxon>Bacteria</taxon>
        <taxon>Pseudomonadati</taxon>
        <taxon>Pseudomonadota</taxon>
        <taxon>Alphaproteobacteria</taxon>
        <taxon>Rhodospirillales</taxon>
        <taxon>Dongiaceae</taxon>
        <taxon>Hypericibacter</taxon>
    </lineage>
</organism>
<keyword evidence="2" id="KW-0805">Transcription regulation</keyword>
<dbReference type="Pfam" id="PF00356">
    <property type="entry name" value="LacI"/>
    <property type="match status" value="1"/>
</dbReference>
<dbReference type="OrthoDB" id="9772505at2"/>
<dbReference type="CDD" id="cd01392">
    <property type="entry name" value="HTH_LacI"/>
    <property type="match status" value="1"/>
</dbReference>
<keyword evidence="4" id="KW-0804">Transcription</keyword>
<gene>
    <name evidence="6" type="ORF">FRZ44_09120</name>
</gene>
<dbReference type="CDD" id="cd06267">
    <property type="entry name" value="PBP1_LacI_sugar_binding-like"/>
    <property type="match status" value="1"/>
</dbReference>
<accession>A0A5J6MGM8</accession>
<dbReference type="Pfam" id="PF00532">
    <property type="entry name" value="Peripla_BP_1"/>
    <property type="match status" value="1"/>
</dbReference>
<keyword evidence="3" id="KW-0238">DNA-binding</keyword>
<dbReference type="RefSeq" id="WP_151176059.1">
    <property type="nucleotide sequence ID" value="NZ_CP042906.1"/>
</dbReference>
<dbReference type="PROSITE" id="PS50932">
    <property type="entry name" value="HTH_LACI_2"/>
    <property type="match status" value="1"/>
</dbReference>
<dbReference type="InterPro" id="IPR001761">
    <property type="entry name" value="Peripla_BP/Lac1_sug-bd_dom"/>
</dbReference>
<sequence length="344" mass="37497">MSNAVRSKITIKQVAAASGVAPSTVSNALTGKGYVAPETRSRVVEAAASLGYRASSLARSLRLQQTWSVGLLLADVSNPFFPAVVRGVEDVLWGKEYNLVLCNTDYRKDKEAAYLRHLLDKRLDGLILASTASDSDDVLRLQAERVPFVMLNRRHVSAKTYYVGMDNEGGVGMAMEHLLALGHRRIGFIKGRADSSAAEERYQGYLKALRQARIPFDEALVAYGDYTIESGHAAAVGLMGRPRLPTAIVSANDFMAFGAMALFKERGLRVPEEMSVIGFDDIFVSALPWIELTTVRPQSWQLGASAAELLLDLIAGRETGRARETILPNELILRATTARARANG</sequence>
<evidence type="ECO:0000256" key="3">
    <source>
        <dbReference type="ARBA" id="ARBA00023125"/>
    </source>
</evidence>
<dbReference type="Proteomes" id="UP000326202">
    <property type="component" value="Chromosome"/>
</dbReference>
<dbReference type="GO" id="GO:0000976">
    <property type="term" value="F:transcription cis-regulatory region binding"/>
    <property type="evidence" value="ECO:0007669"/>
    <property type="project" value="TreeGrafter"/>
</dbReference>